<accession>A0AAV9GMK9</accession>
<sequence length="666" mass="74881">MAPQAQIHAKFPVPAFSRAQKTTRCAGHFRDRNFPSLLVMSAAPTTCVYSPLDASRNEIRLIEVLSIKPLTCSISTVSLDDRPSFSALSYEWGDANRNEAIAVHGQDLAIPTNLARALDHAVPHWQSQFPDRSPGSCRLWADAICIHQADSEEKRQQIPLMREIYQTAEIVICWLGPHDEILERALMTIARLGRPPAPPVPETLEELMQTSFKGPSAFVPGWIDRCPDIFQDEEGRDWDSILALVHATYWRRVWILQERTLAQRAILACGEVSASMRDFSAVASWGKIARFRGKPATIGPYVWDVITRYCPWETITDTTKSKPRKKHTDGDEPHPTMHRPMQRDWKLSAIGALLKAKDPRDHLYGLLGLTNLDIEPDYSVSVCHLYRRYFTLWLEAHSVAAVDQSSETEAKLDPLFLLRFSGIQSFPDMPTWVPNFPLALPGIHENTLIVPAVRLETISTRGLQLNFSHPYPQSDRSMRLALYLRNIILVESQTPVPSFSRFLDAVVVLHCLSGYNPAGVREAPQVAIVLRFIAWQMVVLQHSQGIPTRSFVSLIGMEKVWTFAGLPFDFEYEFLADGSTAFECHFVNGDVRLAETESGRIGMCPSAVMTGDILCVLRGSGLPSILRRVRDHYLHIGTCFFSGIMNGEVAELVKSNKVSIETVEIW</sequence>
<organism evidence="3 4">
    <name type="scientific">Podospora aff. communis PSN243</name>
    <dbReference type="NCBI Taxonomy" id="3040156"/>
    <lineage>
        <taxon>Eukaryota</taxon>
        <taxon>Fungi</taxon>
        <taxon>Dikarya</taxon>
        <taxon>Ascomycota</taxon>
        <taxon>Pezizomycotina</taxon>
        <taxon>Sordariomycetes</taxon>
        <taxon>Sordariomycetidae</taxon>
        <taxon>Sordariales</taxon>
        <taxon>Podosporaceae</taxon>
        <taxon>Podospora</taxon>
    </lineage>
</organism>
<comment type="caution">
    <text evidence="3">The sequence shown here is derived from an EMBL/GenBank/DDBJ whole genome shotgun (WGS) entry which is preliminary data.</text>
</comment>
<gene>
    <name evidence="3" type="ORF">QBC34DRAFT_494481</name>
</gene>
<dbReference type="EMBL" id="MU865936">
    <property type="protein sequence ID" value="KAK4449710.1"/>
    <property type="molecule type" value="Genomic_DNA"/>
</dbReference>
<evidence type="ECO:0000313" key="4">
    <source>
        <dbReference type="Proteomes" id="UP001321760"/>
    </source>
</evidence>
<dbReference type="InterPro" id="IPR052895">
    <property type="entry name" value="HetReg/Transcr_Mod"/>
</dbReference>
<dbReference type="Proteomes" id="UP001321760">
    <property type="component" value="Unassembled WGS sequence"/>
</dbReference>
<keyword evidence="4" id="KW-1185">Reference proteome</keyword>
<dbReference type="Pfam" id="PF06985">
    <property type="entry name" value="HET"/>
    <property type="match status" value="1"/>
</dbReference>
<feature type="region of interest" description="Disordered" evidence="1">
    <location>
        <begin position="319"/>
        <end position="338"/>
    </location>
</feature>
<dbReference type="PANTHER" id="PTHR24148">
    <property type="entry name" value="ANKYRIN REPEAT DOMAIN-CONTAINING PROTEIN 39 HOMOLOG-RELATED"/>
    <property type="match status" value="1"/>
</dbReference>
<evidence type="ECO:0000259" key="2">
    <source>
        <dbReference type="Pfam" id="PF06985"/>
    </source>
</evidence>
<dbReference type="AlphaFoldDB" id="A0AAV9GMK9"/>
<dbReference type="Pfam" id="PF26639">
    <property type="entry name" value="Het-6_barrel"/>
    <property type="match status" value="1"/>
</dbReference>
<reference evidence="3" key="1">
    <citation type="journal article" date="2023" name="Mol. Phylogenet. Evol.">
        <title>Genome-scale phylogeny and comparative genomics of the fungal order Sordariales.</title>
        <authorList>
            <person name="Hensen N."/>
            <person name="Bonometti L."/>
            <person name="Westerberg I."/>
            <person name="Brannstrom I.O."/>
            <person name="Guillou S."/>
            <person name="Cros-Aarteil S."/>
            <person name="Calhoun S."/>
            <person name="Haridas S."/>
            <person name="Kuo A."/>
            <person name="Mondo S."/>
            <person name="Pangilinan J."/>
            <person name="Riley R."/>
            <person name="LaButti K."/>
            <person name="Andreopoulos B."/>
            <person name="Lipzen A."/>
            <person name="Chen C."/>
            <person name="Yan M."/>
            <person name="Daum C."/>
            <person name="Ng V."/>
            <person name="Clum A."/>
            <person name="Steindorff A."/>
            <person name="Ohm R.A."/>
            <person name="Martin F."/>
            <person name="Silar P."/>
            <person name="Natvig D.O."/>
            <person name="Lalanne C."/>
            <person name="Gautier V."/>
            <person name="Ament-Velasquez S.L."/>
            <person name="Kruys A."/>
            <person name="Hutchinson M.I."/>
            <person name="Powell A.J."/>
            <person name="Barry K."/>
            <person name="Miller A.N."/>
            <person name="Grigoriev I.V."/>
            <person name="Debuchy R."/>
            <person name="Gladieux P."/>
            <person name="Hiltunen Thoren M."/>
            <person name="Johannesson H."/>
        </authorList>
    </citation>
    <scope>NUCLEOTIDE SEQUENCE</scope>
    <source>
        <strain evidence="3">PSN243</strain>
    </source>
</reference>
<protein>
    <submittedName>
        <fullName evidence="3">Heterokaryon incompatibility protein-domain-containing protein</fullName>
    </submittedName>
</protein>
<feature type="domain" description="Heterokaryon incompatibility" evidence="2">
    <location>
        <begin position="85"/>
        <end position="258"/>
    </location>
</feature>
<name>A0AAV9GMK9_9PEZI</name>
<dbReference type="PANTHER" id="PTHR24148:SF82">
    <property type="entry name" value="HETEROKARYON INCOMPATIBILITY DOMAIN-CONTAINING PROTEIN"/>
    <property type="match status" value="1"/>
</dbReference>
<evidence type="ECO:0000313" key="3">
    <source>
        <dbReference type="EMBL" id="KAK4449710.1"/>
    </source>
</evidence>
<evidence type="ECO:0000256" key="1">
    <source>
        <dbReference type="SAM" id="MobiDB-lite"/>
    </source>
</evidence>
<dbReference type="InterPro" id="IPR010730">
    <property type="entry name" value="HET"/>
</dbReference>
<reference evidence="3" key="2">
    <citation type="submission" date="2023-05" db="EMBL/GenBank/DDBJ databases">
        <authorList>
            <consortium name="Lawrence Berkeley National Laboratory"/>
            <person name="Steindorff A."/>
            <person name="Hensen N."/>
            <person name="Bonometti L."/>
            <person name="Westerberg I."/>
            <person name="Brannstrom I.O."/>
            <person name="Guillou S."/>
            <person name="Cros-Aarteil S."/>
            <person name="Calhoun S."/>
            <person name="Haridas S."/>
            <person name="Kuo A."/>
            <person name="Mondo S."/>
            <person name="Pangilinan J."/>
            <person name="Riley R."/>
            <person name="Labutti K."/>
            <person name="Andreopoulos B."/>
            <person name="Lipzen A."/>
            <person name="Chen C."/>
            <person name="Yanf M."/>
            <person name="Daum C."/>
            <person name="Ng V."/>
            <person name="Clum A."/>
            <person name="Ohm R."/>
            <person name="Martin F."/>
            <person name="Silar P."/>
            <person name="Natvig D."/>
            <person name="Lalanne C."/>
            <person name="Gautier V."/>
            <person name="Ament-Velasquez S.L."/>
            <person name="Kruys A."/>
            <person name="Hutchinson M.I."/>
            <person name="Powell A.J."/>
            <person name="Barry K."/>
            <person name="Miller A.N."/>
            <person name="Grigoriev I.V."/>
            <person name="Debuchy R."/>
            <person name="Gladieux P."/>
            <person name="Thoren M.H."/>
            <person name="Johannesson H."/>
        </authorList>
    </citation>
    <scope>NUCLEOTIDE SEQUENCE</scope>
    <source>
        <strain evidence="3">PSN243</strain>
    </source>
</reference>
<feature type="compositionally biased region" description="Basic and acidic residues" evidence="1">
    <location>
        <begin position="328"/>
        <end position="338"/>
    </location>
</feature>
<proteinExistence type="predicted"/>